<feature type="domain" description="Methyltransferase" evidence="1">
    <location>
        <begin position="48"/>
        <end position="137"/>
    </location>
</feature>
<dbReference type="SUPFAM" id="SSF53335">
    <property type="entry name" value="S-adenosyl-L-methionine-dependent methyltransferases"/>
    <property type="match status" value="1"/>
</dbReference>
<protein>
    <submittedName>
        <fullName evidence="2">Class I SAM-dependent methyltransferase</fullName>
    </submittedName>
</protein>
<dbReference type="InterPro" id="IPR041698">
    <property type="entry name" value="Methyltransf_25"/>
</dbReference>
<gene>
    <name evidence="2" type="ORF">GCM10009765_45150</name>
</gene>
<dbReference type="Pfam" id="PF13649">
    <property type="entry name" value="Methyltransf_25"/>
    <property type="match status" value="1"/>
</dbReference>
<sequence>MTDTSRTRHSYDLVAESYAAELSDELRGKPLDRALLSVVAEISGDGLVADLGCGPGHVAAHLAANGVRTVGLDLSPRMCATAARATALPFCAADMTALPLRDNTLAGIVCVYSVIHLDATERAQAYAEFARVLRPGGVALIAFHTGDAERAAGDSIILTEWWDQDVELTFRYLDPAAETCALSAAGLEITARLDREPHPGAEHPSRRSYLLVRASSH</sequence>
<dbReference type="PANTHER" id="PTHR42912">
    <property type="entry name" value="METHYLTRANSFERASE"/>
    <property type="match status" value="1"/>
</dbReference>
<dbReference type="GO" id="GO:0008168">
    <property type="term" value="F:methyltransferase activity"/>
    <property type="evidence" value="ECO:0007669"/>
    <property type="project" value="UniProtKB-KW"/>
</dbReference>
<name>A0ABN2HN52_9ACTN</name>
<dbReference type="GO" id="GO:0032259">
    <property type="term" value="P:methylation"/>
    <property type="evidence" value="ECO:0007669"/>
    <property type="project" value="UniProtKB-KW"/>
</dbReference>
<keyword evidence="3" id="KW-1185">Reference proteome</keyword>
<dbReference type="EMBL" id="BAAANY010000018">
    <property type="protein sequence ID" value="GAA1690622.1"/>
    <property type="molecule type" value="Genomic_DNA"/>
</dbReference>
<evidence type="ECO:0000259" key="1">
    <source>
        <dbReference type="Pfam" id="PF13649"/>
    </source>
</evidence>
<evidence type="ECO:0000313" key="2">
    <source>
        <dbReference type="EMBL" id="GAA1690622.1"/>
    </source>
</evidence>
<accession>A0ABN2HN52</accession>
<dbReference type="InterPro" id="IPR050508">
    <property type="entry name" value="Methyltransf_Superfamily"/>
</dbReference>
<keyword evidence="2" id="KW-0489">Methyltransferase</keyword>
<dbReference type="CDD" id="cd02440">
    <property type="entry name" value="AdoMet_MTases"/>
    <property type="match status" value="1"/>
</dbReference>
<dbReference type="RefSeq" id="WP_344312381.1">
    <property type="nucleotide sequence ID" value="NZ_BAAANY010000018.1"/>
</dbReference>
<dbReference type="Gene3D" id="3.40.50.150">
    <property type="entry name" value="Vaccinia Virus protein VP39"/>
    <property type="match status" value="1"/>
</dbReference>
<proteinExistence type="predicted"/>
<reference evidence="3" key="1">
    <citation type="journal article" date="2019" name="Int. J. Syst. Evol. Microbiol.">
        <title>The Global Catalogue of Microorganisms (GCM) 10K type strain sequencing project: providing services to taxonomists for standard genome sequencing and annotation.</title>
        <authorList>
            <consortium name="The Broad Institute Genomics Platform"/>
            <consortium name="The Broad Institute Genome Sequencing Center for Infectious Disease"/>
            <person name="Wu L."/>
            <person name="Ma J."/>
        </authorList>
    </citation>
    <scope>NUCLEOTIDE SEQUENCE [LARGE SCALE GENOMIC DNA]</scope>
    <source>
        <strain evidence="3">JCM 14718</strain>
    </source>
</reference>
<dbReference type="Proteomes" id="UP001500618">
    <property type="component" value="Unassembled WGS sequence"/>
</dbReference>
<dbReference type="InterPro" id="IPR029063">
    <property type="entry name" value="SAM-dependent_MTases_sf"/>
</dbReference>
<organism evidence="2 3">
    <name type="scientific">Fodinicola feengrottensis</name>
    <dbReference type="NCBI Taxonomy" id="435914"/>
    <lineage>
        <taxon>Bacteria</taxon>
        <taxon>Bacillati</taxon>
        <taxon>Actinomycetota</taxon>
        <taxon>Actinomycetes</taxon>
        <taxon>Mycobacteriales</taxon>
        <taxon>Fodinicola</taxon>
    </lineage>
</organism>
<comment type="caution">
    <text evidence="2">The sequence shown here is derived from an EMBL/GenBank/DDBJ whole genome shotgun (WGS) entry which is preliminary data.</text>
</comment>
<keyword evidence="2" id="KW-0808">Transferase</keyword>
<evidence type="ECO:0000313" key="3">
    <source>
        <dbReference type="Proteomes" id="UP001500618"/>
    </source>
</evidence>